<evidence type="ECO:0000313" key="2">
    <source>
        <dbReference type="EMBL" id="AGB39779.1"/>
    </source>
</evidence>
<evidence type="ECO:0000256" key="1">
    <source>
        <dbReference type="SAM" id="MobiDB-lite"/>
    </source>
</evidence>
<organism evidence="2 3">
    <name type="scientific">Natronococcus occultus SP4</name>
    <dbReference type="NCBI Taxonomy" id="694430"/>
    <lineage>
        <taxon>Archaea</taxon>
        <taxon>Methanobacteriati</taxon>
        <taxon>Methanobacteriota</taxon>
        <taxon>Stenosarchaea group</taxon>
        <taxon>Halobacteria</taxon>
        <taxon>Halobacteriales</taxon>
        <taxon>Natrialbaceae</taxon>
        <taxon>Natronococcus</taxon>
    </lineage>
</organism>
<proteinExistence type="predicted"/>
<dbReference type="AlphaFoldDB" id="L0K5Z1"/>
<gene>
    <name evidence="2" type="ORF">Natoc_4359</name>
</gene>
<feature type="region of interest" description="Disordered" evidence="1">
    <location>
        <begin position="38"/>
        <end position="71"/>
    </location>
</feature>
<dbReference type="EMBL" id="CP003930">
    <property type="protein sequence ID" value="AGB39779.1"/>
    <property type="molecule type" value="Genomic_DNA"/>
</dbReference>
<protein>
    <submittedName>
        <fullName evidence="2">Uncharacterized protein</fullName>
    </submittedName>
</protein>
<geneLocation type="plasmid" evidence="2">
    <name>1</name>
</geneLocation>
<reference evidence="2 3" key="1">
    <citation type="submission" date="2012-11" db="EMBL/GenBank/DDBJ databases">
        <title>FINISHED of Natronococcus occultus SP4, DSM 3396.</title>
        <authorList>
            <consortium name="DOE Joint Genome Institute"/>
            <person name="Eisen J."/>
            <person name="Huntemann M."/>
            <person name="Wei C.-L."/>
            <person name="Han J."/>
            <person name="Detter J.C."/>
            <person name="Han C."/>
            <person name="Tapia R."/>
            <person name="Chen A."/>
            <person name="Kyrpides N."/>
            <person name="Mavromatis K."/>
            <person name="Markowitz V."/>
            <person name="Szeto E."/>
            <person name="Ivanova N."/>
            <person name="Mikhailova N."/>
            <person name="Ovchinnikova G."/>
            <person name="Pagani I."/>
            <person name="Pati A."/>
            <person name="Goodwin L."/>
            <person name="Nordberg H.P."/>
            <person name="Cantor M.N."/>
            <person name="Hua S.X."/>
            <person name="Woyke T."/>
            <person name="Eisen J."/>
            <person name="Klenk H.-P."/>
            <person name="Klenk H.-P."/>
        </authorList>
    </citation>
    <scope>NUCLEOTIDE SEQUENCE [LARGE SCALE GENOMIC DNA]</scope>
    <source>
        <strain evidence="2 3">SP4</strain>
        <plasmid evidence="3">Plasmid 1</plasmid>
    </source>
</reference>
<keyword evidence="3" id="KW-1185">Reference proteome</keyword>
<dbReference type="Proteomes" id="UP000010878">
    <property type="component" value="Plasmid 1"/>
</dbReference>
<name>L0K5Z1_9EURY</name>
<accession>L0K5Z1</accession>
<dbReference type="HOGENOM" id="CLU_2730522_0_0_2"/>
<dbReference type="KEGG" id="nou:Natoc_4359"/>
<keyword evidence="2" id="KW-0614">Plasmid</keyword>
<sequence>MTVSMDSAAFDPETDEGCSLAHITIKRTYDKLQEEGYEDEAESLREPGGQRQKALKLRKEHLQGWDPLNGD</sequence>
<evidence type="ECO:0000313" key="3">
    <source>
        <dbReference type="Proteomes" id="UP000010878"/>
    </source>
</evidence>